<dbReference type="Gene3D" id="2.70.40.10">
    <property type="match status" value="1"/>
</dbReference>
<reference evidence="5" key="1">
    <citation type="submission" date="2019-04" db="EMBL/GenBank/DDBJ databases">
        <title>Genome assembly of Zosterops borbonicus 15179.</title>
        <authorList>
            <person name="Leroy T."/>
            <person name="Anselmetti Y."/>
            <person name="Tilak M.-K."/>
            <person name="Nabholz B."/>
        </authorList>
    </citation>
    <scope>NUCLEOTIDE SEQUENCE</scope>
    <source>
        <strain evidence="5">HGM_15179</strain>
        <tissue evidence="5">Muscle</tissue>
    </source>
</reference>
<dbReference type="InterPro" id="IPR001995">
    <property type="entry name" value="Peptidase_A2_cat"/>
</dbReference>
<keyword evidence="6" id="KW-1185">Reference proteome</keyword>
<dbReference type="GO" id="GO:0004190">
    <property type="term" value="F:aspartic-type endopeptidase activity"/>
    <property type="evidence" value="ECO:0007669"/>
    <property type="project" value="UniProtKB-KW"/>
</dbReference>
<name>A0A8K1FTZ2_9PASS</name>
<gene>
    <name evidence="5" type="ORF">HGM15179_021504</name>
</gene>
<sequence>MLRRDTNSCCTAASDLHPATSVSLGLDLAAAIDVTILTTAPLAIPTGVHGPLIIQGQRLGGLIIGRSSASLMGLFVLPGILDVDYNREIKIILQVSQPPMKIEAGQRLAQLVPLPQLAKPLAPEHPDSRTGGFGSTGGVVMLTLDLSTRPQRDITLTCFGHSITIKGLLDTGADTSIIDPE</sequence>
<dbReference type="SUPFAM" id="SSF51283">
    <property type="entry name" value="dUTPase-like"/>
    <property type="match status" value="1"/>
</dbReference>
<dbReference type="PANTHER" id="PTHR19422">
    <property type="entry name" value="GAG RETROVIRAL POLYPROTEIN"/>
    <property type="match status" value="1"/>
</dbReference>
<dbReference type="SUPFAM" id="SSF50630">
    <property type="entry name" value="Acid proteases"/>
    <property type="match status" value="1"/>
</dbReference>
<dbReference type="InterPro" id="IPR033704">
    <property type="entry name" value="dUTPase_trimeric"/>
</dbReference>
<feature type="domain" description="Peptidase A2" evidence="4">
    <location>
        <begin position="165"/>
        <end position="181"/>
    </location>
</feature>
<accession>A0A8K1FTZ2</accession>
<dbReference type="EMBL" id="SWJQ01003822">
    <property type="protein sequence ID" value="TRZ05604.1"/>
    <property type="molecule type" value="Genomic_DNA"/>
</dbReference>
<dbReference type="InterPro" id="IPR029054">
    <property type="entry name" value="dUTPase-like"/>
</dbReference>
<evidence type="ECO:0000256" key="2">
    <source>
        <dbReference type="ARBA" id="ARBA00022750"/>
    </source>
</evidence>
<organism evidence="5 6">
    <name type="scientific">Zosterops borbonicus</name>
    <dbReference type="NCBI Taxonomy" id="364589"/>
    <lineage>
        <taxon>Eukaryota</taxon>
        <taxon>Metazoa</taxon>
        <taxon>Chordata</taxon>
        <taxon>Craniata</taxon>
        <taxon>Vertebrata</taxon>
        <taxon>Euteleostomi</taxon>
        <taxon>Archelosauria</taxon>
        <taxon>Archosauria</taxon>
        <taxon>Dinosauria</taxon>
        <taxon>Saurischia</taxon>
        <taxon>Theropoda</taxon>
        <taxon>Coelurosauria</taxon>
        <taxon>Aves</taxon>
        <taxon>Neognathae</taxon>
        <taxon>Neoaves</taxon>
        <taxon>Telluraves</taxon>
        <taxon>Australaves</taxon>
        <taxon>Passeriformes</taxon>
        <taxon>Sylvioidea</taxon>
        <taxon>Zosteropidae</taxon>
        <taxon>Zosterops</taxon>
    </lineage>
</organism>
<dbReference type="Gene3D" id="2.40.70.10">
    <property type="entry name" value="Acid Proteases"/>
    <property type="match status" value="1"/>
</dbReference>
<dbReference type="PROSITE" id="PS50175">
    <property type="entry name" value="ASP_PROT_RETROV"/>
    <property type="match status" value="1"/>
</dbReference>
<proteinExistence type="predicted"/>
<evidence type="ECO:0000256" key="1">
    <source>
        <dbReference type="ARBA" id="ARBA00022670"/>
    </source>
</evidence>
<protein>
    <recommendedName>
        <fullName evidence="4">Peptidase A2 domain-containing protein</fullName>
    </recommendedName>
</protein>
<comment type="caution">
    <text evidence="5">The sequence shown here is derived from an EMBL/GenBank/DDBJ whole genome shotgun (WGS) entry which is preliminary data.</text>
</comment>
<dbReference type="GO" id="GO:0006508">
    <property type="term" value="P:proteolysis"/>
    <property type="evidence" value="ECO:0007669"/>
    <property type="project" value="UniProtKB-KW"/>
</dbReference>
<dbReference type="InterPro" id="IPR036157">
    <property type="entry name" value="dUTPase-like_sf"/>
</dbReference>
<evidence type="ECO:0000259" key="4">
    <source>
        <dbReference type="PROSITE" id="PS50175"/>
    </source>
</evidence>
<dbReference type="InterPro" id="IPR021109">
    <property type="entry name" value="Peptidase_aspartic_dom_sf"/>
</dbReference>
<dbReference type="OrthoDB" id="9900537at2759"/>
<feature type="non-terminal residue" evidence="5">
    <location>
        <position position="181"/>
    </location>
</feature>
<keyword evidence="1" id="KW-0645">Protease</keyword>
<dbReference type="PANTHER" id="PTHR19422:SF123">
    <property type="entry name" value="RT1 CLASS I, LOCUS CE15"/>
    <property type="match status" value="1"/>
</dbReference>
<evidence type="ECO:0000256" key="3">
    <source>
        <dbReference type="ARBA" id="ARBA00022801"/>
    </source>
</evidence>
<keyword evidence="3" id="KW-0378">Hydrolase</keyword>
<dbReference type="AlphaFoldDB" id="A0A8K1FTZ2"/>
<dbReference type="InterPro" id="IPR051592">
    <property type="entry name" value="HERV-K_Pro_peptidase_A2"/>
</dbReference>
<dbReference type="CDD" id="cd07557">
    <property type="entry name" value="trimeric_dUTPase"/>
    <property type="match status" value="1"/>
</dbReference>
<dbReference type="Proteomes" id="UP000796761">
    <property type="component" value="Unassembled WGS sequence"/>
</dbReference>
<evidence type="ECO:0000313" key="6">
    <source>
        <dbReference type="Proteomes" id="UP000796761"/>
    </source>
</evidence>
<dbReference type="PROSITE" id="PS00141">
    <property type="entry name" value="ASP_PROTEASE"/>
    <property type="match status" value="1"/>
</dbReference>
<evidence type="ECO:0000313" key="5">
    <source>
        <dbReference type="EMBL" id="TRZ05604.1"/>
    </source>
</evidence>
<dbReference type="InterPro" id="IPR001969">
    <property type="entry name" value="Aspartic_peptidase_AS"/>
</dbReference>
<keyword evidence="2" id="KW-0064">Aspartyl protease</keyword>
<dbReference type="Pfam" id="PF00692">
    <property type="entry name" value="dUTPase"/>
    <property type="match status" value="1"/>
</dbReference>